<accession>B8G5W2</accession>
<feature type="domain" description="RNA polymerase sigma-70" evidence="7">
    <location>
        <begin position="152"/>
        <end position="165"/>
    </location>
</feature>
<dbReference type="Gene3D" id="1.10.10.10">
    <property type="entry name" value="Winged helix-like DNA-binding domain superfamily/Winged helix DNA-binding domain"/>
    <property type="match status" value="2"/>
</dbReference>
<evidence type="ECO:0000313" key="9">
    <source>
        <dbReference type="Proteomes" id="UP000002508"/>
    </source>
</evidence>
<dbReference type="Pfam" id="PF00140">
    <property type="entry name" value="Sigma70_r1_2"/>
    <property type="match status" value="1"/>
</dbReference>
<dbReference type="InterPro" id="IPR013324">
    <property type="entry name" value="RNA_pol_sigma_r3/r4-like"/>
</dbReference>
<feature type="region of interest" description="Disordered" evidence="6">
    <location>
        <begin position="1"/>
        <end position="25"/>
    </location>
</feature>
<keyword evidence="1" id="KW-0805">Transcription regulation</keyword>
<dbReference type="Pfam" id="PF04545">
    <property type="entry name" value="Sigma70_r4"/>
    <property type="match status" value="1"/>
</dbReference>
<dbReference type="FunFam" id="1.10.601.10:FF:000001">
    <property type="entry name" value="RNA polymerase sigma factor SigA"/>
    <property type="match status" value="1"/>
</dbReference>
<proteinExistence type="predicted"/>
<protein>
    <submittedName>
        <fullName evidence="8">RNA polymerase, sigma 70 subunit, RpoD subfamily</fullName>
    </submittedName>
</protein>
<evidence type="ECO:0000259" key="7">
    <source>
        <dbReference type="PROSITE" id="PS00715"/>
    </source>
</evidence>
<dbReference type="OrthoDB" id="147018at2"/>
<dbReference type="EMBL" id="CP001337">
    <property type="protein sequence ID" value="ACL23823.1"/>
    <property type="molecule type" value="Genomic_DNA"/>
</dbReference>
<gene>
    <name evidence="8" type="ordered locus">Cagg_0905</name>
</gene>
<evidence type="ECO:0000256" key="6">
    <source>
        <dbReference type="SAM" id="MobiDB-lite"/>
    </source>
</evidence>
<name>B8G5W2_CHLAD</name>
<dbReference type="PANTHER" id="PTHR30603:SF67">
    <property type="entry name" value="RNA POLYMERASE SIGMA FACTOR RPOS"/>
    <property type="match status" value="1"/>
</dbReference>
<dbReference type="PROSITE" id="PS00715">
    <property type="entry name" value="SIGMA70_1"/>
    <property type="match status" value="1"/>
</dbReference>
<dbReference type="InterPro" id="IPR013325">
    <property type="entry name" value="RNA_pol_sigma_r2"/>
</dbReference>
<dbReference type="KEGG" id="cag:Cagg_0905"/>
<keyword evidence="4" id="KW-0804">Transcription</keyword>
<dbReference type="InterPro" id="IPR014284">
    <property type="entry name" value="RNA_pol_sigma-70_dom"/>
</dbReference>
<keyword evidence="2" id="KW-0731">Sigma factor</keyword>
<dbReference type="InterPro" id="IPR050239">
    <property type="entry name" value="Sigma-70_RNA_pol_init_factors"/>
</dbReference>
<dbReference type="SUPFAM" id="SSF88946">
    <property type="entry name" value="Sigma2 domain of RNA polymerase sigma factors"/>
    <property type="match status" value="1"/>
</dbReference>
<dbReference type="GO" id="GO:0006352">
    <property type="term" value="P:DNA-templated transcription initiation"/>
    <property type="evidence" value="ECO:0007669"/>
    <property type="project" value="InterPro"/>
</dbReference>
<evidence type="ECO:0000256" key="5">
    <source>
        <dbReference type="SAM" id="Coils"/>
    </source>
</evidence>
<dbReference type="Proteomes" id="UP000002508">
    <property type="component" value="Chromosome"/>
</dbReference>
<dbReference type="InterPro" id="IPR007627">
    <property type="entry name" value="RNA_pol_sigma70_r2"/>
</dbReference>
<evidence type="ECO:0000256" key="3">
    <source>
        <dbReference type="ARBA" id="ARBA00023125"/>
    </source>
</evidence>
<dbReference type="SUPFAM" id="SSF88659">
    <property type="entry name" value="Sigma3 and sigma4 domains of RNA polymerase sigma factors"/>
    <property type="match status" value="2"/>
</dbReference>
<dbReference type="NCBIfam" id="TIGR02937">
    <property type="entry name" value="sigma70-ECF"/>
    <property type="match status" value="1"/>
</dbReference>
<keyword evidence="9" id="KW-1185">Reference proteome</keyword>
<dbReference type="HOGENOM" id="CLU_014793_3_6_0"/>
<dbReference type="InterPro" id="IPR009042">
    <property type="entry name" value="RNA_pol_sigma70_r1_2"/>
</dbReference>
<dbReference type="RefSeq" id="WP_012616189.1">
    <property type="nucleotide sequence ID" value="NC_011831.1"/>
</dbReference>
<dbReference type="Pfam" id="PF04542">
    <property type="entry name" value="Sigma70_r2"/>
    <property type="match status" value="1"/>
</dbReference>
<dbReference type="InterPro" id="IPR000943">
    <property type="entry name" value="RNA_pol_sigma70"/>
</dbReference>
<dbReference type="eggNOG" id="COG0568">
    <property type="taxonomic scope" value="Bacteria"/>
</dbReference>
<dbReference type="Pfam" id="PF04539">
    <property type="entry name" value="Sigma70_r3"/>
    <property type="match status" value="1"/>
</dbReference>
<evidence type="ECO:0000313" key="8">
    <source>
        <dbReference type="EMBL" id="ACL23823.1"/>
    </source>
</evidence>
<feature type="compositionally biased region" description="Acidic residues" evidence="6">
    <location>
        <begin position="13"/>
        <end position="25"/>
    </location>
</feature>
<evidence type="ECO:0000256" key="1">
    <source>
        <dbReference type="ARBA" id="ARBA00023015"/>
    </source>
</evidence>
<dbReference type="Gene3D" id="1.10.601.10">
    <property type="entry name" value="RNA Polymerase Primary Sigma Factor"/>
    <property type="match status" value="1"/>
</dbReference>
<sequence length="361" mass="41588">MKAFPQNHHLADGEIEPEETAEAAELDAEWDGDVELEAEDEALIESLEDLSDEIDVDIEPVEDSVQLYLQEIGQVPLLTAEEEVELARQYRRGKEARQRLQNEDYANDRERMRLEIEQARGEEARRRLIQANLRLVVSVAKKYIGSPMAFMDLVQEGNIGLMRAVEKFDYTKGNRFSTYATWWIRQAVTRAIAEQSRLIRLPVHLSESIVHLRRAIYRLEQELEREPTPEELAHALNMSLRKVKRLLRASTQPISLEQPLNADQEGRVSETLADETAASPMEIAEQNMLQAELNAALNELPERERKILQLRYGLLDGQRRTLEEVGATFGITRERTRQIEAEALRRLRHPSVGNRLFGYLE</sequence>
<dbReference type="STRING" id="326427.Cagg_0905"/>
<organism evidence="8 9">
    <name type="scientific">Chloroflexus aggregans (strain MD-66 / DSM 9485)</name>
    <dbReference type="NCBI Taxonomy" id="326427"/>
    <lineage>
        <taxon>Bacteria</taxon>
        <taxon>Bacillati</taxon>
        <taxon>Chloroflexota</taxon>
        <taxon>Chloroflexia</taxon>
        <taxon>Chloroflexales</taxon>
        <taxon>Chloroflexineae</taxon>
        <taxon>Chloroflexaceae</taxon>
        <taxon>Chloroflexus</taxon>
    </lineage>
</organism>
<evidence type="ECO:0000256" key="4">
    <source>
        <dbReference type="ARBA" id="ARBA00023163"/>
    </source>
</evidence>
<dbReference type="InterPro" id="IPR007624">
    <property type="entry name" value="RNA_pol_sigma70_r3"/>
</dbReference>
<dbReference type="CDD" id="cd06171">
    <property type="entry name" value="Sigma70_r4"/>
    <property type="match status" value="1"/>
</dbReference>
<dbReference type="GO" id="GO:0016987">
    <property type="term" value="F:sigma factor activity"/>
    <property type="evidence" value="ECO:0007669"/>
    <property type="project" value="UniProtKB-KW"/>
</dbReference>
<dbReference type="GO" id="GO:0003677">
    <property type="term" value="F:DNA binding"/>
    <property type="evidence" value="ECO:0007669"/>
    <property type="project" value="UniProtKB-KW"/>
</dbReference>
<keyword evidence="3" id="KW-0238">DNA-binding</keyword>
<dbReference type="AlphaFoldDB" id="B8G5W2"/>
<dbReference type="Gene3D" id="1.20.120.1810">
    <property type="match status" value="1"/>
</dbReference>
<feature type="coiled-coil region" evidence="5">
    <location>
        <begin position="83"/>
        <end position="122"/>
    </location>
</feature>
<dbReference type="InterPro" id="IPR036388">
    <property type="entry name" value="WH-like_DNA-bd_sf"/>
</dbReference>
<keyword evidence="5" id="KW-0175">Coiled coil</keyword>
<dbReference type="PANTHER" id="PTHR30603">
    <property type="entry name" value="RNA POLYMERASE SIGMA FACTOR RPO"/>
    <property type="match status" value="1"/>
</dbReference>
<evidence type="ECO:0000256" key="2">
    <source>
        <dbReference type="ARBA" id="ARBA00023082"/>
    </source>
</evidence>
<dbReference type="InterPro" id="IPR007630">
    <property type="entry name" value="RNA_pol_sigma70_r4"/>
</dbReference>
<reference evidence="8" key="1">
    <citation type="submission" date="2008-12" db="EMBL/GenBank/DDBJ databases">
        <title>Complete sequence of Chloroflexus aggregans DSM 9485.</title>
        <authorList>
            <consortium name="US DOE Joint Genome Institute"/>
            <person name="Lucas S."/>
            <person name="Copeland A."/>
            <person name="Lapidus A."/>
            <person name="Glavina del Rio T."/>
            <person name="Dalin E."/>
            <person name="Tice H."/>
            <person name="Pitluck S."/>
            <person name="Foster B."/>
            <person name="Larimer F."/>
            <person name="Land M."/>
            <person name="Hauser L."/>
            <person name="Kyrpides N."/>
            <person name="Mikhailova N."/>
            <person name="Bryant D."/>
            <person name="Richardson P."/>
        </authorList>
    </citation>
    <scope>NUCLEOTIDE SEQUENCE</scope>
    <source>
        <strain evidence="8">DSM 9485</strain>
    </source>
</reference>
<dbReference type="PRINTS" id="PR00046">
    <property type="entry name" value="SIGMA70FCT"/>
</dbReference>